<dbReference type="Pfam" id="PF00343">
    <property type="entry name" value="Phosphorylase"/>
    <property type="match status" value="1"/>
</dbReference>
<dbReference type="InterPro" id="IPR035090">
    <property type="entry name" value="Pyridoxal_P_attach_site"/>
</dbReference>
<reference evidence="12 13" key="1">
    <citation type="submission" date="2019-03" db="EMBL/GenBank/DDBJ databases">
        <title>Genomic Encyclopedia of Type Strains, Phase IV (KMG-IV): sequencing the most valuable type-strain genomes for metagenomic binning, comparative biology and taxonomic classification.</title>
        <authorList>
            <person name="Goeker M."/>
        </authorList>
    </citation>
    <scope>NUCLEOTIDE SEQUENCE [LARGE SCALE GENOMIC DNA]</scope>
    <source>
        <strain evidence="12 13">DSM 28867</strain>
    </source>
</reference>
<dbReference type="PANTHER" id="PTHR11468:SF3">
    <property type="entry name" value="GLYCOGEN PHOSPHORYLASE, LIVER FORM"/>
    <property type="match status" value="1"/>
</dbReference>
<evidence type="ECO:0000256" key="10">
    <source>
        <dbReference type="PIRSR" id="PIRSR000460-1"/>
    </source>
</evidence>
<dbReference type="PIRSF" id="PIRSF000460">
    <property type="entry name" value="Pprylas_GlgP"/>
    <property type="match status" value="1"/>
</dbReference>
<evidence type="ECO:0000256" key="6">
    <source>
        <dbReference type="ARBA" id="ARBA00022679"/>
    </source>
</evidence>
<dbReference type="NCBIfam" id="TIGR02093">
    <property type="entry name" value="P_ylase"/>
    <property type="match status" value="1"/>
</dbReference>
<dbReference type="Gene3D" id="3.40.50.2000">
    <property type="entry name" value="Glycogen Phosphorylase B"/>
    <property type="match status" value="2"/>
</dbReference>
<evidence type="ECO:0000313" key="12">
    <source>
        <dbReference type="EMBL" id="TDW25335.1"/>
    </source>
</evidence>
<dbReference type="EMBL" id="SODD01000005">
    <property type="protein sequence ID" value="TDW25335.1"/>
    <property type="molecule type" value="Genomic_DNA"/>
</dbReference>
<evidence type="ECO:0000313" key="13">
    <source>
        <dbReference type="Proteomes" id="UP000294743"/>
    </source>
</evidence>
<comment type="function">
    <text evidence="9">Phosphorylase is an important allosteric enzyme in carbohydrate metabolism. Enzymes from different sources differ in their regulatory mechanisms and in their natural substrates. However, all known phosphorylases share catalytic and structural properties.</text>
</comment>
<dbReference type="OrthoDB" id="9760804at2"/>
<dbReference type="InterPro" id="IPR011833">
    <property type="entry name" value="Glycg_phsphrylas"/>
</dbReference>
<accession>A0A4R8A4S5</accession>
<evidence type="ECO:0000256" key="7">
    <source>
        <dbReference type="ARBA" id="ARBA00022898"/>
    </source>
</evidence>
<dbReference type="SUPFAM" id="SSF53756">
    <property type="entry name" value="UDP-Glycosyltransferase/glycogen phosphorylase"/>
    <property type="match status" value="1"/>
</dbReference>
<dbReference type="GO" id="GO:0005737">
    <property type="term" value="C:cytoplasm"/>
    <property type="evidence" value="ECO:0007669"/>
    <property type="project" value="TreeGrafter"/>
</dbReference>
<comment type="caution">
    <text evidence="12">The sequence shown here is derived from an EMBL/GenBank/DDBJ whole genome shotgun (WGS) entry which is preliminary data.</text>
</comment>
<evidence type="ECO:0000256" key="9">
    <source>
        <dbReference type="ARBA" id="ARBA00025174"/>
    </source>
</evidence>
<protein>
    <recommendedName>
        <fullName evidence="11">Alpha-1,4 glucan phosphorylase</fullName>
        <ecNumber evidence="11">2.4.1.1</ecNumber>
    </recommendedName>
</protein>
<evidence type="ECO:0000256" key="4">
    <source>
        <dbReference type="ARBA" id="ARBA00022533"/>
    </source>
</evidence>
<keyword evidence="5 11" id="KW-0328">Glycosyltransferase</keyword>
<evidence type="ECO:0000256" key="2">
    <source>
        <dbReference type="ARBA" id="ARBA00001933"/>
    </source>
</evidence>
<proteinExistence type="inferred from homology"/>
<dbReference type="PANTHER" id="PTHR11468">
    <property type="entry name" value="GLYCOGEN PHOSPHORYLASE"/>
    <property type="match status" value="1"/>
</dbReference>
<dbReference type="Proteomes" id="UP000294743">
    <property type="component" value="Unassembled WGS sequence"/>
</dbReference>
<keyword evidence="6 11" id="KW-0808">Transferase</keyword>
<comment type="cofactor">
    <cofactor evidence="2 11">
        <name>pyridoxal 5'-phosphate</name>
        <dbReference type="ChEBI" id="CHEBI:597326"/>
    </cofactor>
</comment>
<dbReference type="RefSeq" id="WP_134168269.1">
    <property type="nucleotide sequence ID" value="NZ_SODD01000005.1"/>
</dbReference>
<evidence type="ECO:0000256" key="1">
    <source>
        <dbReference type="ARBA" id="ARBA00001275"/>
    </source>
</evidence>
<dbReference type="GO" id="GO:0008184">
    <property type="term" value="F:glycogen phosphorylase activity"/>
    <property type="evidence" value="ECO:0007669"/>
    <property type="project" value="InterPro"/>
</dbReference>
<evidence type="ECO:0000256" key="5">
    <source>
        <dbReference type="ARBA" id="ARBA00022676"/>
    </source>
</evidence>
<comment type="catalytic activity">
    <reaction evidence="1 11">
        <text>[(1-&gt;4)-alpha-D-glucosyl](n) + phosphate = [(1-&gt;4)-alpha-D-glucosyl](n-1) + alpha-D-glucose 1-phosphate</text>
        <dbReference type="Rhea" id="RHEA:41732"/>
        <dbReference type="Rhea" id="RHEA-COMP:9584"/>
        <dbReference type="Rhea" id="RHEA-COMP:9586"/>
        <dbReference type="ChEBI" id="CHEBI:15444"/>
        <dbReference type="ChEBI" id="CHEBI:43474"/>
        <dbReference type="ChEBI" id="CHEBI:58601"/>
        <dbReference type="EC" id="2.4.1.1"/>
    </reaction>
</comment>
<dbReference type="EC" id="2.4.1.1" evidence="11"/>
<name>A0A4R8A4S5_9FIRM</name>
<feature type="modified residue" description="N6-(pyridoxal phosphate)lysine" evidence="10">
    <location>
        <position position="638"/>
    </location>
</feature>
<evidence type="ECO:0000256" key="8">
    <source>
        <dbReference type="ARBA" id="ARBA00023277"/>
    </source>
</evidence>
<gene>
    <name evidence="12" type="ORF">EDD63_10568</name>
</gene>
<comment type="function">
    <text evidence="11">Allosteric enzyme that catalyzes the rate-limiting step in glycogen catabolism, the phosphorolytic cleavage of glycogen to produce glucose-1-phosphate, and plays a central role in maintaining cellular and organismal glucose homeostasis.</text>
</comment>
<dbReference type="AlphaFoldDB" id="A0A4R8A4S5"/>
<evidence type="ECO:0000256" key="11">
    <source>
        <dbReference type="RuleBase" id="RU000587"/>
    </source>
</evidence>
<keyword evidence="13" id="KW-1185">Reference proteome</keyword>
<dbReference type="GO" id="GO:0030170">
    <property type="term" value="F:pyridoxal phosphate binding"/>
    <property type="evidence" value="ECO:0007669"/>
    <property type="project" value="InterPro"/>
</dbReference>
<keyword evidence="4" id="KW-0021">Allosteric enzyme</keyword>
<organism evidence="12 13">
    <name type="scientific">Breznakia blatticola</name>
    <dbReference type="NCBI Taxonomy" id="1754012"/>
    <lineage>
        <taxon>Bacteria</taxon>
        <taxon>Bacillati</taxon>
        <taxon>Bacillota</taxon>
        <taxon>Erysipelotrichia</taxon>
        <taxon>Erysipelotrichales</taxon>
        <taxon>Erysipelotrichaceae</taxon>
        <taxon>Breznakia</taxon>
    </lineage>
</organism>
<keyword evidence="8 11" id="KW-0119">Carbohydrate metabolism</keyword>
<dbReference type="FunFam" id="3.40.50.2000:FF:000003">
    <property type="entry name" value="Alpha-1,4 glucan phosphorylase"/>
    <property type="match status" value="1"/>
</dbReference>
<comment type="similarity">
    <text evidence="3 11">Belongs to the glycogen phosphorylase family.</text>
</comment>
<dbReference type="InterPro" id="IPR000811">
    <property type="entry name" value="Glyco_trans_35"/>
</dbReference>
<sequence>MLTIQDQLQETATQLFSKEFGQLSKNEMYITVATLTQNLAAKEIENTSVLTKKQDAKQLYYFSMEFLMGRLLINNLQNMNIFDEIDEVLEPYGVSIKDIEFEEGDAGLGNGGLGRLAACFMDSIASLNYPGHGITLRYRHGFFKQTFVDNKQVELPDLWLNNRNVWENKISDDATTVSFYGNLHKAEDGSYSLTDTVDVLAMPYDMPIVGASHTANRLRMYDVLPLENQKNFDTYEKDIMDIVSCLYPDDSTTKGKELRLKQQYLFVSAGLQNILKEHLATHQTLDNLADHVVMQINDTHPTLLIPELMCVLIDQHGYNFKDAFALTSKCIAYTNHTILAEALETWDAKMLQNLLPRVYQMIEDINNMFLESLKPYNYTKEQVEKMAIIAKKKVHMANLAIVGSFSVNGVAALHTKILVEKEMKIWADHYPTKFNNKTNGITQRRWFHYANPDLSSLVKSHSDDRLMEKPIEWFKAFEQQLDNEKVLQQLMDIKATNKTKLSSYIQKHEGISINQDAILDIQIKRLHAYKRQLLNVFHIIYLYQRLLNDETFKENFHPQTFIFGAKAAPSYVLAKNTIQLIRTMADIINADERVADKLQVIMVTNYNVSYAEKLIPAADISEQISTAGFEASGTGNMKFMMNGALTLGTMDGANVEIHELVGDDNIEIFGLLKDDVFAIHASDYKVKDDIKDDETITFILDYIKELKDFQPILDYFEKENDYYLVVKDFKAYVKAQEHLNALYKDQQAWTKKALINIARSGYFSSDRTIEDYVNDIWKLEKLVD</sequence>
<dbReference type="PROSITE" id="PS00102">
    <property type="entry name" value="PHOSPHORYLASE"/>
    <property type="match status" value="1"/>
</dbReference>
<evidence type="ECO:0000256" key="3">
    <source>
        <dbReference type="ARBA" id="ARBA00006047"/>
    </source>
</evidence>
<keyword evidence="7 10" id="KW-0663">Pyridoxal phosphate</keyword>
<dbReference type="GO" id="GO:0005980">
    <property type="term" value="P:glycogen catabolic process"/>
    <property type="evidence" value="ECO:0007669"/>
    <property type="project" value="TreeGrafter"/>
</dbReference>